<dbReference type="AlphaFoldDB" id="A0A1H3UAE5"/>
<dbReference type="Pfam" id="PF00005">
    <property type="entry name" value="ABC_tran"/>
    <property type="match status" value="1"/>
</dbReference>
<dbReference type="PANTHER" id="PTHR42781:SF4">
    <property type="entry name" value="SPERMIDINE_PUTRESCINE IMPORT ATP-BINDING PROTEIN POTA"/>
    <property type="match status" value="1"/>
</dbReference>
<dbReference type="PROSITE" id="PS00211">
    <property type="entry name" value="ABC_TRANSPORTER_1"/>
    <property type="match status" value="1"/>
</dbReference>
<accession>A0A1H3UAE5</accession>
<evidence type="ECO:0000256" key="2">
    <source>
        <dbReference type="ARBA" id="ARBA00022741"/>
    </source>
</evidence>
<evidence type="ECO:0000256" key="3">
    <source>
        <dbReference type="ARBA" id="ARBA00022840"/>
    </source>
</evidence>
<protein>
    <submittedName>
        <fullName evidence="5">Spermidine/putrescine transport system ATP-binding protein</fullName>
    </submittedName>
</protein>
<dbReference type="PROSITE" id="PS50893">
    <property type="entry name" value="ABC_TRANSPORTER_2"/>
    <property type="match status" value="1"/>
</dbReference>
<dbReference type="Gene3D" id="2.40.50.100">
    <property type="match status" value="1"/>
</dbReference>
<sequence length="373" mass="40102">MTNGINHMINQAAPAVEVRNLAKHYGSFVALKNVNVSIAAGEYFVLLGPSGGGKTTLLRTIGGFHKPTAGEVLLHGKSVGHLPPDKRSTTMVFQAYALFPHMNVTQNVGYGLKVAGLPKAQIADKVANALEQVGLTNFAQRKPHELSGGQQQRVQLARAIVLDRDILLLDEPLAALDAQLRKDMCLELKHLQEKVGITFIHVTHNQEEAMTVADRIALIANGDLVEFGRARDIYRAPEKTFTASFVGENNVLKGKVSDANGTSVTVDVAGSKLKVDKRGLAVTDGQEVNLSIRSECVALNPVNGTNAPADGHSITGSYDESVYLGLTTSHLARLRDGTEMVSRVIADSDDSLPEAGAPVRLSWKPTDIRLHVE</sequence>
<feature type="domain" description="ABC transporter" evidence="4">
    <location>
        <begin position="16"/>
        <end position="246"/>
    </location>
</feature>
<dbReference type="EMBL" id="FNPX01000027">
    <property type="protein sequence ID" value="SDZ59374.1"/>
    <property type="molecule type" value="Genomic_DNA"/>
</dbReference>
<proteinExistence type="predicted"/>
<dbReference type="InterPro" id="IPR027417">
    <property type="entry name" value="P-loop_NTPase"/>
</dbReference>
<dbReference type="InterPro" id="IPR050093">
    <property type="entry name" value="ABC_SmlMolc_Importer"/>
</dbReference>
<keyword evidence="2" id="KW-0547">Nucleotide-binding</keyword>
<dbReference type="InterPro" id="IPR013611">
    <property type="entry name" value="Transp-assoc_OB_typ2"/>
</dbReference>
<dbReference type="Gene3D" id="3.40.50.300">
    <property type="entry name" value="P-loop containing nucleotide triphosphate hydrolases"/>
    <property type="match status" value="1"/>
</dbReference>
<dbReference type="STRING" id="1244108.SAMN05444004_12713"/>
<organism evidence="5 6">
    <name type="scientific">Jannaschia faecimaris</name>
    <dbReference type="NCBI Taxonomy" id="1244108"/>
    <lineage>
        <taxon>Bacteria</taxon>
        <taxon>Pseudomonadati</taxon>
        <taxon>Pseudomonadota</taxon>
        <taxon>Alphaproteobacteria</taxon>
        <taxon>Rhodobacterales</taxon>
        <taxon>Roseobacteraceae</taxon>
        <taxon>Jannaschia</taxon>
    </lineage>
</organism>
<evidence type="ECO:0000256" key="1">
    <source>
        <dbReference type="ARBA" id="ARBA00022448"/>
    </source>
</evidence>
<dbReference type="FunFam" id="3.40.50.300:FF:000133">
    <property type="entry name" value="Spermidine/putrescine import ATP-binding protein PotA"/>
    <property type="match status" value="1"/>
</dbReference>
<dbReference type="GO" id="GO:0022857">
    <property type="term" value="F:transmembrane transporter activity"/>
    <property type="evidence" value="ECO:0007669"/>
    <property type="project" value="InterPro"/>
</dbReference>
<dbReference type="SMART" id="SM00382">
    <property type="entry name" value="AAA"/>
    <property type="match status" value="1"/>
</dbReference>
<dbReference type="InterPro" id="IPR017871">
    <property type="entry name" value="ABC_transporter-like_CS"/>
</dbReference>
<dbReference type="PANTHER" id="PTHR42781">
    <property type="entry name" value="SPERMIDINE/PUTRESCINE IMPORT ATP-BINDING PROTEIN POTA"/>
    <property type="match status" value="1"/>
</dbReference>
<dbReference type="GO" id="GO:0015847">
    <property type="term" value="P:putrescine transport"/>
    <property type="evidence" value="ECO:0007669"/>
    <property type="project" value="UniProtKB-ARBA"/>
</dbReference>
<reference evidence="6" key="1">
    <citation type="submission" date="2016-10" db="EMBL/GenBank/DDBJ databases">
        <authorList>
            <person name="Varghese N."/>
            <person name="Submissions S."/>
        </authorList>
    </citation>
    <scope>NUCLEOTIDE SEQUENCE [LARGE SCALE GENOMIC DNA]</scope>
    <source>
        <strain evidence="6">DSM 100420</strain>
    </source>
</reference>
<evidence type="ECO:0000313" key="6">
    <source>
        <dbReference type="Proteomes" id="UP000198914"/>
    </source>
</evidence>
<keyword evidence="3 5" id="KW-0067">ATP-binding</keyword>
<evidence type="ECO:0000259" key="4">
    <source>
        <dbReference type="PROSITE" id="PS50893"/>
    </source>
</evidence>
<name>A0A1H3UAE5_9RHOB</name>
<dbReference type="SUPFAM" id="SSF52540">
    <property type="entry name" value="P-loop containing nucleoside triphosphate hydrolases"/>
    <property type="match status" value="1"/>
</dbReference>
<evidence type="ECO:0000313" key="5">
    <source>
        <dbReference type="EMBL" id="SDZ59374.1"/>
    </source>
</evidence>
<dbReference type="Pfam" id="PF08402">
    <property type="entry name" value="TOBE_2"/>
    <property type="match status" value="1"/>
</dbReference>
<dbReference type="InterPro" id="IPR008995">
    <property type="entry name" value="Mo/tungstate-bd_C_term_dom"/>
</dbReference>
<keyword evidence="6" id="KW-1185">Reference proteome</keyword>
<dbReference type="SUPFAM" id="SSF50331">
    <property type="entry name" value="MOP-like"/>
    <property type="match status" value="1"/>
</dbReference>
<dbReference type="Proteomes" id="UP000198914">
    <property type="component" value="Unassembled WGS sequence"/>
</dbReference>
<keyword evidence="1" id="KW-0813">Transport</keyword>
<gene>
    <name evidence="5" type="ORF">SAMN05444004_12713</name>
</gene>
<dbReference type="GO" id="GO:0043190">
    <property type="term" value="C:ATP-binding cassette (ABC) transporter complex"/>
    <property type="evidence" value="ECO:0007669"/>
    <property type="project" value="InterPro"/>
</dbReference>
<dbReference type="GO" id="GO:0016887">
    <property type="term" value="F:ATP hydrolysis activity"/>
    <property type="evidence" value="ECO:0007669"/>
    <property type="project" value="InterPro"/>
</dbReference>
<dbReference type="InterPro" id="IPR003593">
    <property type="entry name" value="AAA+_ATPase"/>
</dbReference>
<dbReference type="GO" id="GO:0005524">
    <property type="term" value="F:ATP binding"/>
    <property type="evidence" value="ECO:0007669"/>
    <property type="project" value="UniProtKB-KW"/>
</dbReference>
<dbReference type="InterPro" id="IPR003439">
    <property type="entry name" value="ABC_transporter-like_ATP-bd"/>
</dbReference>